<feature type="domain" description="HTH merR-type" evidence="5">
    <location>
        <begin position="1"/>
        <end position="68"/>
    </location>
</feature>
<dbReference type="InterPro" id="IPR047057">
    <property type="entry name" value="MerR_fam"/>
</dbReference>
<keyword evidence="3" id="KW-0238">DNA-binding</keyword>
<dbReference type="GO" id="GO:0003700">
    <property type="term" value="F:DNA-binding transcription factor activity"/>
    <property type="evidence" value="ECO:0007669"/>
    <property type="project" value="InterPro"/>
</dbReference>
<evidence type="ECO:0000256" key="2">
    <source>
        <dbReference type="ARBA" id="ARBA00023015"/>
    </source>
</evidence>
<dbReference type="GO" id="GO:0003677">
    <property type="term" value="F:DNA binding"/>
    <property type="evidence" value="ECO:0007669"/>
    <property type="project" value="UniProtKB-KW"/>
</dbReference>
<dbReference type="Gene3D" id="1.10.1660.10">
    <property type="match status" value="1"/>
</dbReference>
<dbReference type="SMART" id="SM00422">
    <property type="entry name" value="HTH_MERR"/>
    <property type="match status" value="1"/>
</dbReference>
<dbReference type="STRING" id="589385.SAMN05421504_103293"/>
<name>A0A1H3DA09_9PSEU</name>
<evidence type="ECO:0000313" key="7">
    <source>
        <dbReference type="Proteomes" id="UP000199515"/>
    </source>
</evidence>
<dbReference type="PROSITE" id="PS50937">
    <property type="entry name" value="HTH_MERR_2"/>
    <property type="match status" value="1"/>
</dbReference>
<dbReference type="InterPro" id="IPR000551">
    <property type="entry name" value="MerR-type_HTH_dom"/>
</dbReference>
<dbReference type="EMBL" id="FNON01000003">
    <property type="protein sequence ID" value="SDX62519.1"/>
    <property type="molecule type" value="Genomic_DNA"/>
</dbReference>
<keyword evidence="7" id="KW-1185">Reference proteome</keyword>
<dbReference type="AlphaFoldDB" id="A0A1H3DA09"/>
<accession>A0A1H3DA09</accession>
<evidence type="ECO:0000313" key="6">
    <source>
        <dbReference type="EMBL" id="SDX62519.1"/>
    </source>
</evidence>
<keyword evidence="1" id="KW-0678">Repressor</keyword>
<dbReference type="RefSeq" id="WP_342741186.1">
    <property type="nucleotide sequence ID" value="NZ_FNON01000003.1"/>
</dbReference>
<reference evidence="6 7" key="1">
    <citation type="submission" date="2016-10" db="EMBL/GenBank/DDBJ databases">
        <authorList>
            <person name="de Groot N.N."/>
        </authorList>
    </citation>
    <scope>NUCLEOTIDE SEQUENCE [LARGE SCALE GENOMIC DNA]</scope>
    <source>
        <strain evidence="6 7">CPCC 202699</strain>
    </source>
</reference>
<protein>
    <submittedName>
        <fullName evidence="6">MerR HTH family regulatory protein</fullName>
    </submittedName>
</protein>
<dbReference type="PANTHER" id="PTHR30204">
    <property type="entry name" value="REDOX-CYCLING DRUG-SENSING TRANSCRIPTIONAL ACTIVATOR SOXR"/>
    <property type="match status" value="1"/>
</dbReference>
<keyword evidence="4" id="KW-0804">Transcription</keyword>
<evidence type="ECO:0000259" key="5">
    <source>
        <dbReference type="PROSITE" id="PS50937"/>
    </source>
</evidence>
<proteinExistence type="predicted"/>
<dbReference type="SUPFAM" id="SSF46955">
    <property type="entry name" value="Putative DNA-binding domain"/>
    <property type="match status" value="1"/>
</dbReference>
<dbReference type="Pfam" id="PF13411">
    <property type="entry name" value="MerR_1"/>
    <property type="match status" value="1"/>
</dbReference>
<gene>
    <name evidence="6" type="ORF">SAMN05421504_103293</name>
</gene>
<dbReference type="PANTHER" id="PTHR30204:SF69">
    <property type="entry name" value="MERR-FAMILY TRANSCRIPTIONAL REGULATOR"/>
    <property type="match status" value="1"/>
</dbReference>
<evidence type="ECO:0000256" key="1">
    <source>
        <dbReference type="ARBA" id="ARBA00022491"/>
    </source>
</evidence>
<evidence type="ECO:0000256" key="3">
    <source>
        <dbReference type="ARBA" id="ARBA00023125"/>
    </source>
</evidence>
<dbReference type="InterPro" id="IPR009061">
    <property type="entry name" value="DNA-bd_dom_put_sf"/>
</dbReference>
<dbReference type="PRINTS" id="PR00040">
    <property type="entry name" value="HTHMERR"/>
</dbReference>
<dbReference type="Proteomes" id="UP000199515">
    <property type="component" value="Unassembled WGS sequence"/>
</dbReference>
<sequence length="165" mass="18017">MAELSRIAEVPIATIKFYVREGILPPGERVKPNQARYGEQHVRRLKVIRALLEIGGLPLAAVKEVVSSATPWAERTVEDLAERHVFPAKPGSAPELALAAILARLRELGREDVLAVLDDYAAAMRRVAEIDVSLEHSAPDTVLSDALLSTLRKLAVQQVSARRSA</sequence>
<organism evidence="6 7">
    <name type="scientific">Amycolatopsis xylanica</name>
    <dbReference type="NCBI Taxonomy" id="589385"/>
    <lineage>
        <taxon>Bacteria</taxon>
        <taxon>Bacillati</taxon>
        <taxon>Actinomycetota</taxon>
        <taxon>Actinomycetes</taxon>
        <taxon>Pseudonocardiales</taxon>
        <taxon>Pseudonocardiaceae</taxon>
        <taxon>Amycolatopsis</taxon>
    </lineage>
</organism>
<keyword evidence="2" id="KW-0805">Transcription regulation</keyword>
<evidence type="ECO:0000256" key="4">
    <source>
        <dbReference type="ARBA" id="ARBA00023163"/>
    </source>
</evidence>